<dbReference type="InterPro" id="IPR000121">
    <property type="entry name" value="PEP_util_C"/>
</dbReference>
<dbReference type="GO" id="GO:0008986">
    <property type="term" value="F:pyruvate, water dikinase activity"/>
    <property type="evidence" value="ECO:0007669"/>
    <property type="project" value="UniProtKB-EC"/>
</dbReference>
<feature type="domain" description="PEP-utilising enzyme C-terminal" evidence="17">
    <location>
        <begin position="611"/>
        <end position="839"/>
    </location>
</feature>
<dbReference type="FunFam" id="3.30.1490.20:FF:000010">
    <property type="entry name" value="Phosphoenolpyruvate synthase"/>
    <property type="match status" value="1"/>
</dbReference>
<evidence type="ECO:0000256" key="7">
    <source>
        <dbReference type="ARBA" id="ARBA00022679"/>
    </source>
</evidence>
<organism evidence="18 19">
    <name type="scientific">bacterium (Candidatus Gribaldobacteria) CG08_land_8_20_14_0_20_39_15</name>
    <dbReference type="NCBI Taxonomy" id="2014273"/>
    <lineage>
        <taxon>Bacteria</taxon>
        <taxon>Candidatus Gribaldobacteria</taxon>
    </lineage>
</organism>
<dbReference type="PANTHER" id="PTHR43030">
    <property type="entry name" value="PHOSPHOENOLPYRUVATE SYNTHASE"/>
    <property type="match status" value="1"/>
</dbReference>
<evidence type="ECO:0000313" key="19">
    <source>
        <dbReference type="Proteomes" id="UP000229784"/>
    </source>
</evidence>
<evidence type="ECO:0000256" key="8">
    <source>
        <dbReference type="ARBA" id="ARBA00022723"/>
    </source>
</evidence>
<dbReference type="InterPro" id="IPR018274">
    <property type="entry name" value="PEP_util_AS"/>
</dbReference>
<dbReference type="NCBIfam" id="TIGR01418">
    <property type="entry name" value="PEP_synth"/>
    <property type="match status" value="1"/>
</dbReference>
<dbReference type="FunFam" id="3.30.470.20:FF:000017">
    <property type="entry name" value="Phosphoenolpyruvate synthase"/>
    <property type="match status" value="1"/>
</dbReference>
<dbReference type="Pfam" id="PF02896">
    <property type="entry name" value="PEP-utilizers_C"/>
    <property type="match status" value="1"/>
</dbReference>
<comment type="similarity">
    <text evidence="4">Belongs to the PEP-utilizing enzyme family.</text>
</comment>
<dbReference type="SUPFAM" id="SSF51621">
    <property type="entry name" value="Phosphoenolpyruvate/pyruvate domain"/>
    <property type="match status" value="1"/>
</dbReference>
<evidence type="ECO:0000256" key="4">
    <source>
        <dbReference type="ARBA" id="ARBA00007837"/>
    </source>
</evidence>
<dbReference type="GO" id="GO:0006094">
    <property type="term" value="P:gluconeogenesis"/>
    <property type="evidence" value="ECO:0007669"/>
    <property type="project" value="UniProtKB-UniPathway"/>
</dbReference>
<reference evidence="19" key="1">
    <citation type="submission" date="2017-09" db="EMBL/GenBank/DDBJ databases">
        <title>Depth-based differentiation of microbial function through sediment-hosted aquifers and enrichment of novel symbionts in the deep terrestrial subsurface.</title>
        <authorList>
            <person name="Probst A.J."/>
            <person name="Ladd B."/>
            <person name="Jarett J.K."/>
            <person name="Geller-Mcgrath D.E."/>
            <person name="Sieber C.M.K."/>
            <person name="Emerson J.B."/>
            <person name="Anantharaman K."/>
            <person name="Thomas B.C."/>
            <person name="Malmstrom R."/>
            <person name="Stieglmeier M."/>
            <person name="Klingl A."/>
            <person name="Woyke T."/>
            <person name="Ryan C.M."/>
            <person name="Banfield J.F."/>
        </authorList>
    </citation>
    <scope>NUCLEOTIDE SEQUENCE [LARGE SCALE GENOMIC DNA]</scope>
</reference>
<feature type="domain" description="Pyruvate phosphate dikinase AMP/ATP-binding" evidence="16">
    <location>
        <begin position="21"/>
        <end position="342"/>
    </location>
</feature>
<evidence type="ECO:0000256" key="14">
    <source>
        <dbReference type="ARBA" id="ARBA00047700"/>
    </source>
</evidence>
<dbReference type="GO" id="GO:0005524">
    <property type="term" value="F:ATP binding"/>
    <property type="evidence" value="ECO:0007669"/>
    <property type="project" value="UniProtKB-KW"/>
</dbReference>
<dbReference type="InterPro" id="IPR013815">
    <property type="entry name" value="ATP_grasp_subdomain_1"/>
</dbReference>
<keyword evidence="18" id="KW-0670">Pyruvate</keyword>
<evidence type="ECO:0000259" key="15">
    <source>
        <dbReference type="Pfam" id="PF00391"/>
    </source>
</evidence>
<dbReference type="Pfam" id="PF00391">
    <property type="entry name" value="PEP-utilizers"/>
    <property type="match status" value="1"/>
</dbReference>
<keyword evidence="12" id="KW-0460">Magnesium</keyword>
<dbReference type="InterPro" id="IPR036637">
    <property type="entry name" value="Phosphohistidine_dom_sf"/>
</dbReference>
<gene>
    <name evidence="18" type="ORF">COT20_02175</name>
</gene>
<evidence type="ECO:0000259" key="17">
    <source>
        <dbReference type="Pfam" id="PF02896"/>
    </source>
</evidence>
<comment type="caution">
    <text evidence="18">The sequence shown here is derived from an EMBL/GenBank/DDBJ whole genome shotgun (WGS) entry which is preliminary data.</text>
</comment>
<evidence type="ECO:0000259" key="16">
    <source>
        <dbReference type="Pfam" id="PF01326"/>
    </source>
</evidence>
<evidence type="ECO:0000256" key="11">
    <source>
        <dbReference type="ARBA" id="ARBA00022840"/>
    </source>
</evidence>
<dbReference type="SUPFAM" id="SSF56059">
    <property type="entry name" value="Glutathione synthetase ATP-binding domain-like"/>
    <property type="match status" value="1"/>
</dbReference>
<dbReference type="Gene3D" id="3.20.20.60">
    <property type="entry name" value="Phosphoenolpyruvate-binding domains"/>
    <property type="match status" value="1"/>
</dbReference>
<evidence type="ECO:0000256" key="12">
    <source>
        <dbReference type="ARBA" id="ARBA00022842"/>
    </source>
</evidence>
<dbReference type="PROSITE" id="PS00742">
    <property type="entry name" value="PEP_ENZYMES_2"/>
    <property type="match status" value="1"/>
</dbReference>
<dbReference type="EMBL" id="PEXQ01000054">
    <property type="protein sequence ID" value="PIU14997.1"/>
    <property type="molecule type" value="Genomic_DNA"/>
</dbReference>
<keyword evidence="9" id="KW-0547">Nucleotide-binding</keyword>
<dbReference type="EC" id="2.7.9.2" evidence="5"/>
<evidence type="ECO:0000256" key="3">
    <source>
        <dbReference type="ARBA" id="ARBA00004742"/>
    </source>
</evidence>
<dbReference type="Proteomes" id="UP000229784">
    <property type="component" value="Unassembled WGS sequence"/>
</dbReference>
<sequence>MEKNEKYILWLSEIDKNDVVLVGGKNASLGEMYCHLNPQGVRVPNGFALTAAAYWYFLRFNGLNEKLAEIFHGFNRQSLVSLIKTAQLARNLILKAKFPQDLADEVKEYYQGLCRQSGQRSLSVAVRSSATAEDLKGASFAGAMETYLNISGEQNLLQAIQKCISSLFTPRAIAYREEKGFAHLKIALSVGVLQMIRSDLASSGVMFTLDTETGFRNIVLINSIYGIGEMIVKGRITPDEFIVFKPGLNQGFRSIIVKNLGQKQKKYVYKKAGGLKEAKVPAVQQRKFSLSDEDILTLAQWAVKIENHYAFAQDIEWAKDGKTGDLFIVQSRPETVQTEKKDFIFQEYQIKPSGKAIVQGIAIGNKIGLGKARVIKNVGQLSQFKKDEVLITKMTDPDWVPAIRLASAVITDEGGRTAHAAIVSRELGIPCVVGAGNASKIFKTGQILTVDCSSGLRGKVYQGNIPFDIKEYNLEEIPKLSTKIMINVSSPETAFQNSFLPVDGVGLAREEFIIAEKIKVHPLALIHYNELKRTIRNFSSVILSQQAKNLNHETLRLSPQGDKMEVPAILSTFASLSVNSAKNFFSKLKIQKIIREIDKITIEHQDKKEYFIKELAEGIGQIAAAFWPKPVIVRFSDFKTNEYRQLVGGELFEPQEENPMLGFRGASRYYNERFQPAFLMECEAIKRVRDIFGLKNLKVMIPFCRTPEEGRKVIEIMKQAGIKQGKDGFEIYVMAEIPSNVILAEQFLELFDGMSIGSNDLTQLTLGLDRDNGELSHIGDERNEAVKKLIKKVIKICREKNKYCGICGDAPSSFPDFAQFLMDCEIPSISLSPDAVIKTILSMGKKFEYGKKDNNKHPITN</sequence>
<evidence type="ECO:0000313" key="18">
    <source>
        <dbReference type="EMBL" id="PIU14997.1"/>
    </source>
</evidence>
<comment type="cofactor">
    <cofactor evidence="1">
        <name>Mg(2+)</name>
        <dbReference type="ChEBI" id="CHEBI:18420"/>
    </cofactor>
</comment>
<dbReference type="PROSITE" id="PS00370">
    <property type="entry name" value="PEP_ENZYMES_PHOS_SITE"/>
    <property type="match status" value="1"/>
</dbReference>
<dbReference type="InterPro" id="IPR006319">
    <property type="entry name" value="PEP_synth"/>
</dbReference>
<evidence type="ECO:0000256" key="9">
    <source>
        <dbReference type="ARBA" id="ARBA00022741"/>
    </source>
</evidence>
<dbReference type="InterPro" id="IPR002192">
    <property type="entry name" value="PPDK_AMP/ATP-bd"/>
</dbReference>
<dbReference type="UniPathway" id="UPA00138"/>
<comment type="catalytic activity">
    <reaction evidence="14">
        <text>pyruvate + ATP + H2O = phosphoenolpyruvate + AMP + phosphate + 2 H(+)</text>
        <dbReference type="Rhea" id="RHEA:11364"/>
        <dbReference type="ChEBI" id="CHEBI:15361"/>
        <dbReference type="ChEBI" id="CHEBI:15377"/>
        <dbReference type="ChEBI" id="CHEBI:15378"/>
        <dbReference type="ChEBI" id="CHEBI:30616"/>
        <dbReference type="ChEBI" id="CHEBI:43474"/>
        <dbReference type="ChEBI" id="CHEBI:58702"/>
        <dbReference type="ChEBI" id="CHEBI:456215"/>
        <dbReference type="EC" id="2.7.9.2"/>
    </reaction>
</comment>
<dbReference type="InterPro" id="IPR008279">
    <property type="entry name" value="PEP-util_enz_mobile_dom"/>
</dbReference>
<keyword evidence="7 18" id="KW-0808">Transferase</keyword>
<keyword evidence="11" id="KW-0067">ATP-binding</keyword>
<comment type="pathway">
    <text evidence="3">Carbohydrate biosynthesis; gluconeogenesis.</text>
</comment>
<dbReference type="NCBIfam" id="NF005057">
    <property type="entry name" value="PRK06464.1"/>
    <property type="match status" value="1"/>
</dbReference>
<dbReference type="SUPFAM" id="SSF52009">
    <property type="entry name" value="Phosphohistidine domain"/>
    <property type="match status" value="1"/>
</dbReference>
<evidence type="ECO:0000256" key="5">
    <source>
        <dbReference type="ARBA" id="ARBA00011996"/>
    </source>
</evidence>
<protein>
    <recommendedName>
        <fullName evidence="6">Phosphoenolpyruvate synthase</fullName>
        <ecNumber evidence="5">2.7.9.2</ecNumber>
    </recommendedName>
    <alternativeName>
        <fullName evidence="13">Pyruvate, water dikinase</fullName>
    </alternativeName>
</protein>
<proteinExistence type="inferred from homology"/>
<dbReference type="GO" id="GO:0046872">
    <property type="term" value="F:metal ion binding"/>
    <property type="evidence" value="ECO:0007669"/>
    <property type="project" value="UniProtKB-KW"/>
</dbReference>
<dbReference type="InterPro" id="IPR023151">
    <property type="entry name" value="PEP_util_CS"/>
</dbReference>
<keyword evidence="8" id="KW-0479">Metal-binding</keyword>
<dbReference type="Gene3D" id="3.50.30.10">
    <property type="entry name" value="Phosphohistidine domain"/>
    <property type="match status" value="1"/>
</dbReference>
<dbReference type="Gene3D" id="3.30.1490.20">
    <property type="entry name" value="ATP-grasp fold, A domain"/>
    <property type="match status" value="1"/>
</dbReference>
<keyword evidence="10" id="KW-0418">Kinase</keyword>
<feature type="domain" description="PEP-utilising enzyme mobile" evidence="15">
    <location>
        <begin position="384"/>
        <end position="455"/>
    </location>
</feature>
<accession>A0A2M6XU75</accession>
<dbReference type="Pfam" id="PF01326">
    <property type="entry name" value="PPDK_N"/>
    <property type="match status" value="1"/>
</dbReference>
<dbReference type="InterPro" id="IPR040442">
    <property type="entry name" value="Pyrv_kinase-like_dom_sf"/>
</dbReference>
<dbReference type="PANTHER" id="PTHR43030:SF1">
    <property type="entry name" value="PHOSPHOENOLPYRUVATE SYNTHASE"/>
    <property type="match status" value="1"/>
</dbReference>
<comment type="function">
    <text evidence="2">Catalyzes the phosphorylation of pyruvate to phosphoenolpyruvate.</text>
</comment>
<evidence type="ECO:0000256" key="10">
    <source>
        <dbReference type="ARBA" id="ARBA00022777"/>
    </source>
</evidence>
<dbReference type="InterPro" id="IPR015813">
    <property type="entry name" value="Pyrv/PenolPyrv_kinase-like_dom"/>
</dbReference>
<name>A0A2M6XU75_9BACT</name>
<dbReference type="Gene3D" id="3.30.470.20">
    <property type="entry name" value="ATP-grasp fold, B domain"/>
    <property type="match status" value="1"/>
</dbReference>
<evidence type="ECO:0000256" key="1">
    <source>
        <dbReference type="ARBA" id="ARBA00001946"/>
    </source>
</evidence>
<dbReference type="AlphaFoldDB" id="A0A2M6XU75"/>
<evidence type="ECO:0000256" key="13">
    <source>
        <dbReference type="ARBA" id="ARBA00033470"/>
    </source>
</evidence>
<evidence type="ECO:0000256" key="2">
    <source>
        <dbReference type="ARBA" id="ARBA00002988"/>
    </source>
</evidence>
<evidence type="ECO:0000256" key="6">
    <source>
        <dbReference type="ARBA" id="ARBA00021623"/>
    </source>
</evidence>